<dbReference type="PANTHER" id="PTHR11437">
    <property type="entry name" value="RIBONUCLEASE"/>
    <property type="match status" value="1"/>
</dbReference>
<gene>
    <name evidence="5" type="primary">LOC115457231</name>
</gene>
<dbReference type="Pfam" id="PF00074">
    <property type="entry name" value="RnaseA"/>
    <property type="match status" value="1"/>
</dbReference>
<evidence type="ECO:0000313" key="4">
    <source>
        <dbReference type="Proteomes" id="UP000515156"/>
    </source>
</evidence>
<dbReference type="InterPro" id="IPR001427">
    <property type="entry name" value="RNaseA"/>
</dbReference>
<sequence length="166" mass="19395">MRAFQLLLSPLPCLSLLLALIFPSTSQNYDEFRKKHIDSRTNKKHNNQYCNTIMEQKINRDTGTCRKVNTFIHAPEKVVVILCRRIPNAMKTSTKKFSLTICKLQRKRGQRCTYKAKNEFRRIEIKCEDSLPVHFCGDVPPVKDKHWRERGGGWELLSVSDQIKCE</sequence>
<dbReference type="GO" id="GO:0003676">
    <property type="term" value="F:nucleic acid binding"/>
    <property type="evidence" value="ECO:0007669"/>
    <property type="project" value="InterPro"/>
</dbReference>
<dbReference type="InterPro" id="IPR023412">
    <property type="entry name" value="RNaseA_domain"/>
</dbReference>
<dbReference type="OrthoDB" id="8573660at2759"/>
<dbReference type="FunCoup" id="A0A6P7WGY5">
    <property type="interactions" value="618"/>
</dbReference>
<evidence type="ECO:0000256" key="2">
    <source>
        <dbReference type="SAM" id="SignalP"/>
    </source>
</evidence>
<keyword evidence="4" id="KW-1185">Reference proteome</keyword>
<organism evidence="4 5">
    <name type="scientific">Microcaecilia unicolor</name>
    <dbReference type="NCBI Taxonomy" id="1415580"/>
    <lineage>
        <taxon>Eukaryota</taxon>
        <taxon>Metazoa</taxon>
        <taxon>Chordata</taxon>
        <taxon>Craniata</taxon>
        <taxon>Vertebrata</taxon>
        <taxon>Euteleostomi</taxon>
        <taxon>Amphibia</taxon>
        <taxon>Gymnophiona</taxon>
        <taxon>Siphonopidae</taxon>
        <taxon>Microcaecilia</taxon>
    </lineage>
</organism>
<evidence type="ECO:0000259" key="3">
    <source>
        <dbReference type="SMART" id="SM00092"/>
    </source>
</evidence>
<dbReference type="AlphaFoldDB" id="A0A6P7WGY5"/>
<comment type="similarity">
    <text evidence="1">Belongs to the pancreatic ribonuclease family.</text>
</comment>
<dbReference type="GO" id="GO:0004540">
    <property type="term" value="F:RNA nuclease activity"/>
    <property type="evidence" value="ECO:0007669"/>
    <property type="project" value="TreeGrafter"/>
</dbReference>
<keyword evidence="2" id="KW-0732">Signal</keyword>
<feature type="domain" description="Ribonuclease A-domain" evidence="3">
    <location>
        <begin position="25"/>
        <end position="139"/>
    </location>
</feature>
<dbReference type="InParanoid" id="A0A6P7WGY5"/>
<dbReference type="GeneID" id="115457231"/>
<dbReference type="Proteomes" id="UP000515156">
    <property type="component" value="Chromosome 14"/>
</dbReference>
<proteinExistence type="inferred from homology"/>
<dbReference type="Gene3D" id="3.10.130.10">
    <property type="entry name" value="Ribonuclease A-like domain"/>
    <property type="match status" value="1"/>
</dbReference>
<reference evidence="5" key="1">
    <citation type="submission" date="2025-08" db="UniProtKB">
        <authorList>
            <consortium name="RefSeq"/>
        </authorList>
    </citation>
    <scope>IDENTIFICATION</scope>
</reference>
<dbReference type="RefSeq" id="XP_030042517.1">
    <property type="nucleotide sequence ID" value="XM_030186657.1"/>
</dbReference>
<dbReference type="KEGG" id="muo:115457231"/>
<dbReference type="SUPFAM" id="SSF54076">
    <property type="entry name" value="RNase A-like"/>
    <property type="match status" value="1"/>
</dbReference>
<feature type="chain" id="PRO_5027537515" evidence="2">
    <location>
        <begin position="27"/>
        <end position="166"/>
    </location>
</feature>
<dbReference type="SMART" id="SM00092">
    <property type="entry name" value="RNAse_Pc"/>
    <property type="match status" value="1"/>
</dbReference>
<accession>A0A6P7WGY5</accession>
<name>A0A6P7WGY5_9AMPH</name>
<evidence type="ECO:0000256" key="1">
    <source>
        <dbReference type="ARBA" id="ARBA00005600"/>
    </source>
</evidence>
<evidence type="ECO:0000313" key="5">
    <source>
        <dbReference type="RefSeq" id="XP_030042517.1"/>
    </source>
</evidence>
<protein>
    <submittedName>
        <fullName evidence="5">Sialic acid-binding lectin-like</fullName>
    </submittedName>
</protein>
<dbReference type="InterPro" id="IPR036816">
    <property type="entry name" value="RNaseA-like_dom_sf"/>
</dbReference>
<feature type="signal peptide" evidence="2">
    <location>
        <begin position="1"/>
        <end position="26"/>
    </location>
</feature>
<dbReference type="GO" id="GO:0050830">
    <property type="term" value="P:defense response to Gram-positive bacterium"/>
    <property type="evidence" value="ECO:0007669"/>
    <property type="project" value="TreeGrafter"/>
</dbReference>